<sequence>MTRLRDLLPYFCGGSLCPGCCDGGPACDCLEVSPSLVDSFVDLVTGPEAATPSDLPLLRRSRRRRAPWDLEGLGWSSPQSDADWRGSMGCEADGCVPGARFVLGGASFRVAKRVGTGAHSVVWQCERVADCKPGRASPTSPVPAEGGGDLALKVGSLGDPSRELAALHLLGPSGGLFPQLHGAVDFACGGAPAVEPSEGLAREALHALLTGMLATAPEERWRPSEAAAQLAALDAALSRDVLDCNFVRLRAMTEL</sequence>
<reference evidence="2" key="1">
    <citation type="journal article" date="2013" name="Nature">
        <title>Pan genome of the phytoplankton Emiliania underpins its global distribution.</title>
        <authorList>
            <person name="Read B.A."/>
            <person name="Kegel J."/>
            <person name="Klute M.J."/>
            <person name="Kuo A."/>
            <person name="Lefebvre S.C."/>
            <person name="Maumus F."/>
            <person name="Mayer C."/>
            <person name="Miller J."/>
            <person name="Monier A."/>
            <person name="Salamov A."/>
            <person name="Young J."/>
            <person name="Aguilar M."/>
            <person name="Claverie J.M."/>
            <person name="Frickenhaus S."/>
            <person name="Gonzalez K."/>
            <person name="Herman E.K."/>
            <person name="Lin Y.C."/>
            <person name="Napier J."/>
            <person name="Ogata H."/>
            <person name="Sarno A.F."/>
            <person name="Shmutz J."/>
            <person name="Schroeder D."/>
            <person name="de Vargas C."/>
            <person name="Verret F."/>
            <person name="von Dassow P."/>
            <person name="Valentin K."/>
            <person name="Van de Peer Y."/>
            <person name="Wheeler G."/>
            <person name="Dacks J.B."/>
            <person name="Delwiche C.F."/>
            <person name="Dyhrman S.T."/>
            <person name="Glockner G."/>
            <person name="John U."/>
            <person name="Richards T."/>
            <person name="Worden A.Z."/>
            <person name="Zhang X."/>
            <person name="Grigoriev I.V."/>
            <person name="Allen A.E."/>
            <person name="Bidle K."/>
            <person name="Borodovsky M."/>
            <person name="Bowler C."/>
            <person name="Brownlee C."/>
            <person name="Cock J.M."/>
            <person name="Elias M."/>
            <person name="Gladyshev V.N."/>
            <person name="Groth M."/>
            <person name="Guda C."/>
            <person name="Hadaegh A."/>
            <person name="Iglesias-Rodriguez M.D."/>
            <person name="Jenkins J."/>
            <person name="Jones B.M."/>
            <person name="Lawson T."/>
            <person name="Leese F."/>
            <person name="Lindquist E."/>
            <person name="Lobanov A."/>
            <person name="Lomsadze A."/>
            <person name="Malik S.B."/>
            <person name="Marsh M.E."/>
            <person name="Mackinder L."/>
            <person name="Mock T."/>
            <person name="Mueller-Roeber B."/>
            <person name="Pagarete A."/>
            <person name="Parker M."/>
            <person name="Probert I."/>
            <person name="Quesneville H."/>
            <person name="Raines C."/>
            <person name="Rensing S.A."/>
            <person name="Riano-Pachon D.M."/>
            <person name="Richier S."/>
            <person name="Rokitta S."/>
            <person name="Shiraiwa Y."/>
            <person name="Soanes D.M."/>
            <person name="van der Giezen M."/>
            <person name="Wahlund T.M."/>
            <person name="Williams B."/>
            <person name="Wilson W."/>
            <person name="Wolfe G."/>
            <person name="Wurch L.L."/>
        </authorList>
    </citation>
    <scope>NUCLEOTIDE SEQUENCE</scope>
</reference>
<evidence type="ECO:0008006" key="3">
    <source>
        <dbReference type="Google" id="ProtNLM"/>
    </source>
</evidence>
<keyword evidence="2" id="KW-1185">Reference proteome</keyword>
<organism evidence="1 2">
    <name type="scientific">Emiliania huxleyi (strain CCMP1516)</name>
    <dbReference type="NCBI Taxonomy" id="280463"/>
    <lineage>
        <taxon>Eukaryota</taxon>
        <taxon>Haptista</taxon>
        <taxon>Haptophyta</taxon>
        <taxon>Prymnesiophyceae</taxon>
        <taxon>Isochrysidales</taxon>
        <taxon>Noelaerhabdaceae</taxon>
        <taxon>Emiliania</taxon>
    </lineage>
</organism>
<reference evidence="1" key="2">
    <citation type="submission" date="2024-10" db="UniProtKB">
        <authorList>
            <consortium name="EnsemblProtists"/>
        </authorList>
    </citation>
    <scope>IDENTIFICATION</scope>
</reference>
<dbReference type="GeneID" id="17269372"/>
<name>A0A0D3JJZ3_EMIH1</name>
<dbReference type="KEGG" id="ehx:EMIHUDRAFT_239077"/>
<evidence type="ECO:0000313" key="2">
    <source>
        <dbReference type="Proteomes" id="UP000013827"/>
    </source>
</evidence>
<dbReference type="EnsemblProtists" id="EOD23828">
    <property type="protein sequence ID" value="EOD23828"/>
    <property type="gene ID" value="EMIHUDRAFT_239077"/>
</dbReference>
<dbReference type="AlphaFoldDB" id="A0A0D3JJZ3"/>
<proteinExistence type="predicted"/>
<dbReference type="RefSeq" id="XP_005776257.1">
    <property type="nucleotide sequence ID" value="XM_005776200.1"/>
</dbReference>
<dbReference type="HOGENOM" id="CLU_1091665_0_0_1"/>
<accession>A0A0D3JJZ3</accession>
<dbReference type="Proteomes" id="UP000013827">
    <property type="component" value="Unassembled WGS sequence"/>
</dbReference>
<dbReference type="PaxDb" id="2903-EOD23828"/>
<evidence type="ECO:0000313" key="1">
    <source>
        <dbReference type="EnsemblProtists" id="EOD23828"/>
    </source>
</evidence>
<protein>
    <recommendedName>
        <fullName evidence="3">Protein kinase domain-containing protein</fullName>
    </recommendedName>
</protein>